<protein>
    <submittedName>
        <fullName evidence="3">Uncharacterized protein</fullName>
    </submittedName>
</protein>
<keyword evidence="2" id="KW-0472">Membrane</keyword>
<sequence>MIFPHKAARPGGKKSDPNPAAPAPENPEAAGTPEHAENPGPRTPANTTPGEETTARDTDLDWSLLREPVEEDDTTRRRFPFWAVGCALVILLGMLAPSAMFALTDTAFFSNREQTGGGYQSLTPKGSDYYLVRMLHERRDANYASNMEGDNGQGGFYYQSYDSTGSLPIDYTLSPKVQQVFDEYTSLGIVDYAWMESFYVDMAAEGIEPEMNFSGSSDTLGFLSIACDVNGSRRLGITMEAHTGKVVELFFQVTDPGLAYSPNVQQVLNQWIALNDLEGLGDWTVPAGTCWEDVSLYSARGEVIALCWYENTGDRAVFWLDMQPCTPEMLAAGTFASPAEDSAITNEMLDRESLKQPAQWNGGVYSTGDEGYYIRPLPDGSGQVRRLDYASGTDSCVCRKPGCTHDNADCPAWLSPEEVIYASPKLFAAEGSVYLISSGNQGVYSAEAAISLLMQNGLDPTEENIRKVLRVGIDRISADGLTREAVADLPVGVSNWYCVAVDGTKAYFARSLIYQDSEEPADNYLVCDVSTGQITEGPAQFFRYEEVLGCYGGCLVVRRTVDPMDILHYWSQALGTAGETTDLSCYELVDPATGERRAVSTGNYFELYPQWSGLFSARDKLVTVGISTGGACRVNMVDLRTGVEEETNLPDLLMERVLGGDADMGSHMAPDCGLPWVQFWYDDTVIFYDPTTGKYSYSVLPGGCVVRAMTGDGRVVAENRLTPGEGAYLIGPAEALQTSLEAFQPLRWADAP</sequence>
<name>A0ABR9R3Y0_9FIRM</name>
<feature type="region of interest" description="Disordered" evidence="1">
    <location>
        <begin position="1"/>
        <end position="62"/>
    </location>
</feature>
<feature type="transmembrane region" description="Helical" evidence="2">
    <location>
        <begin position="81"/>
        <end position="103"/>
    </location>
</feature>
<gene>
    <name evidence="3" type="ORF">INF35_08675</name>
</gene>
<organism evidence="3 4">
    <name type="scientific">Gemmiger gallinarum</name>
    <dbReference type="NCBI Taxonomy" id="2779354"/>
    <lineage>
        <taxon>Bacteria</taxon>
        <taxon>Bacillati</taxon>
        <taxon>Bacillota</taxon>
        <taxon>Clostridia</taxon>
        <taxon>Eubacteriales</taxon>
        <taxon>Gemmiger</taxon>
    </lineage>
</organism>
<accession>A0ABR9R3Y0</accession>
<evidence type="ECO:0000256" key="2">
    <source>
        <dbReference type="SAM" id="Phobius"/>
    </source>
</evidence>
<evidence type="ECO:0000313" key="3">
    <source>
        <dbReference type="EMBL" id="MBE5037856.1"/>
    </source>
</evidence>
<proteinExistence type="predicted"/>
<keyword evidence="4" id="KW-1185">Reference proteome</keyword>
<dbReference type="RefSeq" id="WP_193501515.1">
    <property type="nucleotide sequence ID" value="NZ_JADCKC010000002.1"/>
</dbReference>
<dbReference type="EMBL" id="JADCKC010000002">
    <property type="protein sequence ID" value="MBE5037856.1"/>
    <property type="molecule type" value="Genomic_DNA"/>
</dbReference>
<evidence type="ECO:0000256" key="1">
    <source>
        <dbReference type="SAM" id="MobiDB-lite"/>
    </source>
</evidence>
<feature type="compositionally biased region" description="Basic residues" evidence="1">
    <location>
        <begin position="1"/>
        <end position="12"/>
    </location>
</feature>
<evidence type="ECO:0000313" key="4">
    <source>
        <dbReference type="Proteomes" id="UP000768567"/>
    </source>
</evidence>
<keyword evidence="2" id="KW-0812">Transmembrane</keyword>
<keyword evidence="2" id="KW-1133">Transmembrane helix</keyword>
<dbReference type="Proteomes" id="UP000768567">
    <property type="component" value="Unassembled WGS sequence"/>
</dbReference>
<reference evidence="3 4" key="1">
    <citation type="submission" date="2020-10" db="EMBL/GenBank/DDBJ databases">
        <title>ChiBAC.</title>
        <authorList>
            <person name="Zenner C."/>
            <person name="Hitch T.C.A."/>
            <person name="Clavel T."/>
        </authorList>
    </citation>
    <scope>NUCLEOTIDE SEQUENCE [LARGE SCALE GENOMIC DNA]</scope>
    <source>
        <strain evidence="3 4">DSM 109015</strain>
    </source>
</reference>
<comment type="caution">
    <text evidence="3">The sequence shown here is derived from an EMBL/GenBank/DDBJ whole genome shotgun (WGS) entry which is preliminary data.</text>
</comment>